<dbReference type="GO" id="GO:0008236">
    <property type="term" value="F:serine-type peptidase activity"/>
    <property type="evidence" value="ECO:0007669"/>
    <property type="project" value="InterPro"/>
</dbReference>
<feature type="domain" description="Tail specific protease" evidence="1">
    <location>
        <begin position="245"/>
        <end position="414"/>
    </location>
</feature>
<dbReference type="RefSeq" id="WP_010603015.1">
    <property type="nucleotide sequence ID" value="NZ_JAPJUH010000003.1"/>
</dbReference>
<evidence type="ECO:0000259" key="1">
    <source>
        <dbReference type="Pfam" id="PF03572"/>
    </source>
</evidence>
<proteinExistence type="predicted"/>
<evidence type="ECO:0000313" key="2">
    <source>
        <dbReference type="EMBL" id="MCX3264937.1"/>
    </source>
</evidence>
<keyword evidence="3" id="KW-1185">Reference proteome</keyword>
<dbReference type="AlphaFoldDB" id="A0A9X3DCS0"/>
<protein>
    <submittedName>
        <fullName evidence="2">S41 family peptidase</fullName>
    </submittedName>
</protein>
<accession>A0A9X3DCS0</accession>
<reference evidence="2" key="1">
    <citation type="submission" date="2022-11" db="EMBL/GenBank/DDBJ databases">
        <authorList>
            <person name="Graham C."/>
            <person name="Newman J.D."/>
        </authorList>
    </citation>
    <scope>NUCLEOTIDE SEQUENCE</scope>
    <source>
        <strain evidence="2">DSM 19486</strain>
    </source>
</reference>
<organism evidence="2 3">
    <name type="scientific">Pedobacter agri</name>
    <dbReference type="NCBI Taxonomy" id="454586"/>
    <lineage>
        <taxon>Bacteria</taxon>
        <taxon>Pseudomonadati</taxon>
        <taxon>Bacteroidota</taxon>
        <taxon>Sphingobacteriia</taxon>
        <taxon>Sphingobacteriales</taxon>
        <taxon>Sphingobacteriaceae</taxon>
        <taxon>Pedobacter</taxon>
    </lineage>
</organism>
<dbReference type="EMBL" id="JAPJUH010000003">
    <property type="protein sequence ID" value="MCX3264937.1"/>
    <property type="molecule type" value="Genomic_DNA"/>
</dbReference>
<gene>
    <name evidence="2" type="ORF">OQZ29_09285</name>
</gene>
<sequence>MILQNAILSVEENYALYHIKVPHDNKKLYERYNLVYLEKASILTSPSKCQSLMDDWVTFFQDKHLWVTVDKELTKVKYQKLPLDLKQAKRRWANNNIAKDPIEGLWEMEGYRVAILPDVYKYDIFNGIVVSADNDVFKRGMLKMRLKKSIDGYDMDFYMRDSTIMATKIHFTTAHTLLDDNDIHWRRLSVYDGSPAPPKLSQLTLIDPYKPTLKWIDSTAILFTLPSCSPKYSKVVDSIMLTNHAALESCKLFIVDVRNNGGGSDRTYGSLLPYILTQSLQMPSVGYYMSAENSKMFRELGILNNLDPIDSAARNKIVMAKKSIPSDTFKPLKSPRQVALLTNKFTASSGETFVLKCKQSNKVITFGETTAGCIDGYNGNIIDIGGARLRYPTSIRSMEVFERPIDPFGILPDIPLNARGESIIDFVKSYYNVK</sequence>
<dbReference type="InterPro" id="IPR005151">
    <property type="entry name" value="Tail-specific_protease"/>
</dbReference>
<name>A0A9X3DCS0_9SPHI</name>
<dbReference type="SUPFAM" id="SSF52096">
    <property type="entry name" value="ClpP/crotonase"/>
    <property type="match status" value="1"/>
</dbReference>
<dbReference type="GO" id="GO:0006508">
    <property type="term" value="P:proteolysis"/>
    <property type="evidence" value="ECO:0007669"/>
    <property type="project" value="InterPro"/>
</dbReference>
<dbReference type="InterPro" id="IPR029045">
    <property type="entry name" value="ClpP/crotonase-like_dom_sf"/>
</dbReference>
<dbReference type="Gene3D" id="3.90.226.10">
    <property type="entry name" value="2-enoyl-CoA Hydratase, Chain A, domain 1"/>
    <property type="match status" value="1"/>
</dbReference>
<evidence type="ECO:0000313" key="3">
    <source>
        <dbReference type="Proteomes" id="UP001142592"/>
    </source>
</evidence>
<dbReference type="Pfam" id="PF03572">
    <property type="entry name" value="Peptidase_S41"/>
    <property type="match status" value="1"/>
</dbReference>
<comment type="caution">
    <text evidence="2">The sequence shown here is derived from an EMBL/GenBank/DDBJ whole genome shotgun (WGS) entry which is preliminary data.</text>
</comment>
<dbReference type="Proteomes" id="UP001142592">
    <property type="component" value="Unassembled WGS sequence"/>
</dbReference>